<feature type="transmembrane region" description="Helical" evidence="1">
    <location>
        <begin position="62"/>
        <end position="83"/>
    </location>
</feature>
<feature type="transmembrane region" description="Helical" evidence="1">
    <location>
        <begin position="29"/>
        <end position="55"/>
    </location>
</feature>
<evidence type="ECO:0000313" key="2">
    <source>
        <dbReference type="EMBL" id="QNU17255.1"/>
    </source>
</evidence>
<keyword evidence="1" id="KW-0472">Membrane</keyword>
<protein>
    <submittedName>
        <fullName evidence="2">Oligosaccharide repeat unit polymerase</fullName>
    </submittedName>
</protein>
<organism evidence="2 3">
    <name type="scientific">Geobacillus zalihae</name>
    <dbReference type="NCBI Taxonomy" id="213419"/>
    <lineage>
        <taxon>Bacteria</taxon>
        <taxon>Bacillati</taxon>
        <taxon>Bacillota</taxon>
        <taxon>Bacilli</taxon>
        <taxon>Bacillales</taxon>
        <taxon>Anoxybacillaceae</taxon>
        <taxon>Geobacillus</taxon>
    </lineage>
</organism>
<dbReference type="Proteomes" id="UP000516388">
    <property type="component" value="Chromosome"/>
</dbReference>
<accession>A0A7H1RSL6</accession>
<keyword evidence="1" id="KW-0812">Transmembrane</keyword>
<name>A0A7H1RSL6_9BACL</name>
<dbReference type="RefSeq" id="WP_190300012.1">
    <property type="nucleotide sequence ID" value="NZ_CP061470.1"/>
</dbReference>
<keyword evidence="3" id="KW-1185">Reference proteome</keyword>
<proteinExistence type="predicted"/>
<feature type="transmembrane region" description="Helical" evidence="1">
    <location>
        <begin position="256"/>
        <end position="271"/>
    </location>
</feature>
<dbReference type="AlphaFoldDB" id="A0A7H1RSL6"/>
<feature type="transmembrane region" description="Helical" evidence="1">
    <location>
        <begin position="141"/>
        <end position="161"/>
    </location>
</feature>
<evidence type="ECO:0000313" key="3">
    <source>
        <dbReference type="Proteomes" id="UP000516388"/>
    </source>
</evidence>
<evidence type="ECO:0000256" key="1">
    <source>
        <dbReference type="SAM" id="Phobius"/>
    </source>
</evidence>
<feature type="transmembrane region" description="Helical" evidence="1">
    <location>
        <begin position="359"/>
        <end position="378"/>
    </location>
</feature>
<feature type="transmembrane region" description="Helical" evidence="1">
    <location>
        <begin position="167"/>
        <end position="185"/>
    </location>
</feature>
<dbReference type="Pfam" id="PF19863">
    <property type="entry name" value="DUF6337"/>
    <property type="match status" value="1"/>
</dbReference>
<keyword evidence="1" id="KW-1133">Transmembrane helix</keyword>
<feature type="transmembrane region" description="Helical" evidence="1">
    <location>
        <begin position="103"/>
        <end position="120"/>
    </location>
</feature>
<dbReference type="EMBL" id="CP061470">
    <property type="protein sequence ID" value="QNU17255.1"/>
    <property type="molecule type" value="Genomic_DNA"/>
</dbReference>
<gene>
    <name evidence="2" type="ORF">IC807_12610</name>
</gene>
<feature type="transmembrane region" description="Helical" evidence="1">
    <location>
        <begin position="329"/>
        <end position="352"/>
    </location>
</feature>
<feature type="transmembrane region" description="Helical" evidence="1">
    <location>
        <begin position="384"/>
        <end position="403"/>
    </location>
</feature>
<feature type="transmembrane region" description="Helical" evidence="1">
    <location>
        <begin position="214"/>
        <end position="236"/>
    </location>
</feature>
<dbReference type="NCBIfam" id="TIGR04370">
    <property type="entry name" value="glyco_rpt_poly"/>
    <property type="match status" value="1"/>
</dbReference>
<reference evidence="2 3" key="1">
    <citation type="submission" date="2020-09" db="EMBL/GenBank/DDBJ databases">
        <title>Complete Geobacillus genomes through the use of hybrid genome assembly.</title>
        <authorList>
            <person name="Vera D.L."/>
            <person name="Venkateswaran K."/>
            <person name="Singh N.K."/>
            <person name="Landry K."/>
        </authorList>
    </citation>
    <scope>NUCLEOTIDE SEQUENCE [LARGE SCALE GENOMIC DNA]</scope>
    <source>
        <strain evidence="2 3">SURF-189</strain>
    </source>
</reference>
<dbReference type="InterPro" id="IPR045918">
    <property type="entry name" value="DUF6337"/>
</dbReference>
<dbReference type="KEGG" id="gza:IC807_12610"/>
<sequence>MINCFLLLIYSFIVYTILRIEKKKFGNLFTPYFFLVIPFLVICFLNIILGPLLGFKIINYKIILYWILYSTVFFIGGTLLFPFINKDLKYENSSINNNKNNNIVSIFSILISLYLIKAAFDLISTHPSIHYIASDLFAKDYGQGILAYLRVGAMICLIYLIGFYERVNIIMGISIIITLIPFLIYQVKGIILIPIIAGIIFRTMLGNLRSSLKLIIISLSLGIIIFIVVYSIPYIYMRDFDNIMNKNFILEKLRDIFAYLFSGILGFSGYLESGMNTIGDSQRIIAPLWNLLRHITYWDRVDSVVTEYFFPIDKDNLKVSNVFTLFGTIHIYLGIWVSIFISILIGFISYIFKMWSNNSVVWLKVNYCFNLSILSFGWFDYNYYHSYIWLFWIFVILLTILYYTSRLRF</sequence>